<gene>
    <name evidence="2" type="ORF">VAZ01S_055_00090</name>
</gene>
<evidence type="ECO:0000313" key="2">
    <source>
        <dbReference type="EMBL" id="GAD76883.1"/>
    </source>
</evidence>
<accession>U3CF12</accession>
<dbReference type="Pfam" id="PF00092">
    <property type="entry name" value="VWA"/>
    <property type="match status" value="1"/>
</dbReference>
<proteinExistence type="predicted"/>
<dbReference type="PROSITE" id="PS51257">
    <property type="entry name" value="PROKAR_LIPOPROTEIN"/>
    <property type="match status" value="1"/>
</dbReference>
<dbReference type="STRING" id="1219077.VAZ01S_055_00090"/>
<dbReference type="CDD" id="cd00198">
    <property type="entry name" value="vWFA"/>
    <property type="match status" value="1"/>
</dbReference>
<dbReference type="PROSITE" id="PS50234">
    <property type="entry name" value="VWFA"/>
    <property type="match status" value="1"/>
</dbReference>
<dbReference type="RefSeq" id="WP_021710629.1">
    <property type="nucleotide sequence ID" value="NZ_BAOB01000611.1"/>
</dbReference>
<feature type="domain" description="VWFA" evidence="1">
    <location>
        <begin position="74"/>
        <end position="216"/>
    </location>
</feature>
<comment type="caution">
    <text evidence="2">The sequence shown here is derived from an EMBL/GenBank/DDBJ whole genome shotgun (WGS) entry which is preliminary data.</text>
</comment>
<name>U3CF12_9VIBR</name>
<reference evidence="2 3" key="1">
    <citation type="submission" date="2013-09" db="EMBL/GenBank/DDBJ databases">
        <title>Whole genome shotgun sequence of Vibrio azureus NBRC 104587.</title>
        <authorList>
            <person name="Isaki S."/>
            <person name="Hosoyama A."/>
            <person name="Numata M."/>
            <person name="Hashimoto M."/>
            <person name="Hosoyama Y."/>
            <person name="Tsuchikane K."/>
            <person name="Noguchi M."/>
            <person name="Hirakata S."/>
            <person name="Ichikawa N."/>
            <person name="Ohji S."/>
            <person name="Yamazoe A."/>
            <person name="Fujita N."/>
        </authorList>
    </citation>
    <scope>NUCLEOTIDE SEQUENCE [LARGE SCALE GENOMIC DNA]</scope>
    <source>
        <strain evidence="2 3">NBRC 104587</strain>
    </source>
</reference>
<evidence type="ECO:0000259" key="1">
    <source>
        <dbReference type="PROSITE" id="PS50234"/>
    </source>
</evidence>
<organism evidence="2 3">
    <name type="scientific">Vibrio azureus NBRC 104587</name>
    <dbReference type="NCBI Taxonomy" id="1219077"/>
    <lineage>
        <taxon>Bacteria</taxon>
        <taxon>Pseudomonadati</taxon>
        <taxon>Pseudomonadota</taxon>
        <taxon>Gammaproteobacteria</taxon>
        <taxon>Vibrionales</taxon>
        <taxon>Vibrionaceae</taxon>
        <taxon>Vibrio</taxon>
    </lineage>
</organism>
<dbReference type="OrthoDB" id="6197364at2"/>
<dbReference type="AlphaFoldDB" id="U3CF12"/>
<dbReference type="SMART" id="SM00327">
    <property type="entry name" value="VWA"/>
    <property type="match status" value="1"/>
</dbReference>
<dbReference type="eggNOG" id="COG2304">
    <property type="taxonomic scope" value="Bacteria"/>
</dbReference>
<evidence type="ECO:0000313" key="3">
    <source>
        <dbReference type="Proteomes" id="UP000016567"/>
    </source>
</evidence>
<dbReference type="Proteomes" id="UP000016567">
    <property type="component" value="Unassembled WGS sequence"/>
</dbReference>
<protein>
    <recommendedName>
        <fullName evidence="1">VWFA domain-containing protein</fullName>
    </recommendedName>
</protein>
<dbReference type="InterPro" id="IPR002035">
    <property type="entry name" value="VWF_A"/>
</dbReference>
<dbReference type="EMBL" id="BATL01000055">
    <property type="protein sequence ID" value="GAD76883.1"/>
    <property type="molecule type" value="Genomic_DNA"/>
</dbReference>
<dbReference type="Gene3D" id="3.40.50.410">
    <property type="entry name" value="von Willebrand factor, type A domain"/>
    <property type="match status" value="1"/>
</dbReference>
<dbReference type="InterPro" id="IPR036465">
    <property type="entry name" value="vWFA_dom_sf"/>
</dbReference>
<sequence>MKRIRCSLALLSLVILAGCDQEKVLADNDNEKTHQFLISGLTPKQSYALRGADQSWPGTDDKKLILSKEKETSNYYVIFDSSGSMDERGCGNGERRIDVAKRAIGNFFDALPKNSNVGLILFDEKGARDVVPLKKNDPLILKAVTNNAVAGGGTPLGLTLGYASEKLQEQGQKQQGYGEYNIVVLTDGQAGDEEKMIKVVNDIIANTPINIHTIGFCLGEHHALNKSGIINYQPASNATELVEGLKSVLAESSSFKDDSFQ</sequence>
<keyword evidence="3" id="KW-1185">Reference proteome</keyword>
<dbReference type="SUPFAM" id="SSF53300">
    <property type="entry name" value="vWA-like"/>
    <property type="match status" value="1"/>
</dbReference>